<gene>
    <name evidence="6" type="ORF">EDB81DRAFT_457082</name>
</gene>
<dbReference type="GO" id="GO:0003677">
    <property type="term" value="F:DNA binding"/>
    <property type="evidence" value="ECO:0007669"/>
    <property type="project" value="InterPro"/>
</dbReference>
<reference evidence="6" key="1">
    <citation type="journal article" date="2021" name="Nat. Commun.">
        <title>Genetic determinants of endophytism in the Arabidopsis root mycobiome.</title>
        <authorList>
            <person name="Mesny F."/>
            <person name="Miyauchi S."/>
            <person name="Thiergart T."/>
            <person name="Pickel B."/>
            <person name="Atanasova L."/>
            <person name="Karlsson M."/>
            <person name="Huettel B."/>
            <person name="Barry K.W."/>
            <person name="Haridas S."/>
            <person name="Chen C."/>
            <person name="Bauer D."/>
            <person name="Andreopoulos W."/>
            <person name="Pangilinan J."/>
            <person name="LaButti K."/>
            <person name="Riley R."/>
            <person name="Lipzen A."/>
            <person name="Clum A."/>
            <person name="Drula E."/>
            <person name="Henrissat B."/>
            <person name="Kohler A."/>
            <person name="Grigoriev I.V."/>
            <person name="Martin F.M."/>
            <person name="Hacquard S."/>
        </authorList>
    </citation>
    <scope>NUCLEOTIDE SEQUENCE</scope>
    <source>
        <strain evidence="6">MPI-CAGE-AT-0147</strain>
    </source>
</reference>
<feature type="domain" description="Zn(2)-C6 fungal-type" evidence="5">
    <location>
        <begin position="18"/>
        <end position="47"/>
    </location>
</feature>
<sequence>MTSVPSTTSQPQRLNKNACSICARRKVKCDKANPCANCIKAQTECTYEAPAPYRPRKRAADEDLLARLARYEDLMREHNVDFTHCANEWVPSGLEAQGNGSHVQSPISANLKASQPKPSASLPETPAVNTQLCSWSTLCSEVCSLSQSPAPSFNRAAVSKLKYPPIQSLGYKDDFVSDPALPPQFVLTGDEPKIEKLHPEAKHIYRLWQTFVENVNPLMKIVHVPTLQQRVLDACWDPEAQPKPLTATLLTVYALAVTSMSSDDCSVTFGETRATLLARYRTAALRALIEANFLISRDFEVLQAFVMFLFIDPESELTSTLCGAAVSIAHKMGLHRVCTDSRVPIFDKEMRIRLWWQLFAMDCRCRIASNPGMKPPIDMFGELRPPLNVNDVDLHPDMTESPTEHTGPTEMMGVLTKSQVFNFMRNSKQAAKAFQGVVQVSPKCRTSTELEDDVIKDIDSMYQEQQFGKWDTKIPLHRLARAISKLNVAHMRFKVHHPRWRGTVRGGEVYMTQQQSDLVFESALTMLEMIDVGLRSNFSSHLFIHMTAKPPIDAYIYVLSELRQRPLGERVDVAWKLVEGLYSNHPELLEGTASTFFAAFRDLTMEAWQARIKELVVVQGAREFDLTPRCIQLLWDRMQFSNEQGLQTSAAPGPHEFDILGMGEGGVLDWENWNAFYF</sequence>
<dbReference type="EMBL" id="JAGMUV010000006">
    <property type="protein sequence ID" value="KAH7153624.1"/>
    <property type="molecule type" value="Genomic_DNA"/>
</dbReference>
<dbReference type="GO" id="GO:0000981">
    <property type="term" value="F:DNA-binding transcription factor activity, RNA polymerase II-specific"/>
    <property type="evidence" value="ECO:0007669"/>
    <property type="project" value="InterPro"/>
</dbReference>
<comment type="caution">
    <text evidence="6">The sequence shown here is derived from an EMBL/GenBank/DDBJ whole genome shotgun (WGS) entry which is preliminary data.</text>
</comment>
<dbReference type="Pfam" id="PF04082">
    <property type="entry name" value="Fungal_trans"/>
    <property type="match status" value="1"/>
</dbReference>
<dbReference type="InterPro" id="IPR001138">
    <property type="entry name" value="Zn2Cys6_DnaBD"/>
</dbReference>
<evidence type="ECO:0000256" key="1">
    <source>
        <dbReference type="ARBA" id="ARBA00004123"/>
    </source>
</evidence>
<dbReference type="SMART" id="SM00066">
    <property type="entry name" value="GAL4"/>
    <property type="match status" value="1"/>
</dbReference>
<dbReference type="InterPro" id="IPR050613">
    <property type="entry name" value="Sec_Metabolite_Reg"/>
</dbReference>
<comment type="subcellular location">
    <subcellularLocation>
        <location evidence="1">Nucleus</location>
    </subcellularLocation>
</comment>
<evidence type="ECO:0000256" key="4">
    <source>
        <dbReference type="SAM" id="MobiDB-lite"/>
    </source>
</evidence>
<proteinExistence type="predicted"/>
<evidence type="ECO:0000256" key="3">
    <source>
        <dbReference type="ARBA" id="ARBA00023242"/>
    </source>
</evidence>
<dbReference type="Pfam" id="PF00172">
    <property type="entry name" value="Zn_clus"/>
    <property type="match status" value="1"/>
</dbReference>
<name>A0A9P9F5S3_9HYPO</name>
<dbReference type="Gene3D" id="4.10.240.10">
    <property type="entry name" value="Zn(2)-C6 fungal-type DNA-binding domain"/>
    <property type="match status" value="1"/>
</dbReference>
<dbReference type="GO" id="GO:0008270">
    <property type="term" value="F:zinc ion binding"/>
    <property type="evidence" value="ECO:0007669"/>
    <property type="project" value="InterPro"/>
</dbReference>
<protein>
    <recommendedName>
        <fullName evidence="5">Zn(2)-C6 fungal-type domain-containing protein</fullName>
    </recommendedName>
</protein>
<dbReference type="InterPro" id="IPR007219">
    <property type="entry name" value="XnlR_reg_dom"/>
</dbReference>
<evidence type="ECO:0000313" key="7">
    <source>
        <dbReference type="Proteomes" id="UP000738349"/>
    </source>
</evidence>
<dbReference type="PROSITE" id="PS50048">
    <property type="entry name" value="ZN2_CY6_FUNGAL_2"/>
    <property type="match status" value="1"/>
</dbReference>
<keyword evidence="7" id="KW-1185">Reference proteome</keyword>
<dbReference type="OrthoDB" id="2269373at2759"/>
<evidence type="ECO:0000259" key="5">
    <source>
        <dbReference type="PROSITE" id="PS50048"/>
    </source>
</evidence>
<dbReference type="AlphaFoldDB" id="A0A9P9F5S3"/>
<dbReference type="GO" id="GO:0006351">
    <property type="term" value="P:DNA-templated transcription"/>
    <property type="evidence" value="ECO:0007669"/>
    <property type="project" value="InterPro"/>
</dbReference>
<evidence type="ECO:0000313" key="6">
    <source>
        <dbReference type="EMBL" id="KAH7153624.1"/>
    </source>
</evidence>
<evidence type="ECO:0000256" key="2">
    <source>
        <dbReference type="ARBA" id="ARBA00022723"/>
    </source>
</evidence>
<keyword evidence="2" id="KW-0479">Metal-binding</keyword>
<feature type="region of interest" description="Disordered" evidence="4">
    <location>
        <begin position="96"/>
        <end position="123"/>
    </location>
</feature>
<organism evidence="6 7">
    <name type="scientific">Dactylonectria macrodidyma</name>
    <dbReference type="NCBI Taxonomy" id="307937"/>
    <lineage>
        <taxon>Eukaryota</taxon>
        <taxon>Fungi</taxon>
        <taxon>Dikarya</taxon>
        <taxon>Ascomycota</taxon>
        <taxon>Pezizomycotina</taxon>
        <taxon>Sordariomycetes</taxon>
        <taxon>Hypocreomycetidae</taxon>
        <taxon>Hypocreales</taxon>
        <taxon>Nectriaceae</taxon>
        <taxon>Dactylonectria</taxon>
    </lineage>
</organism>
<dbReference type="PANTHER" id="PTHR31001">
    <property type="entry name" value="UNCHARACTERIZED TRANSCRIPTIONAL REGULATORY PROTEIN"/>
    <property type="match status" value="1"/>
</dbReference>
<keyword evidence="3" id="KW-0539">Nucleus</keyword>
<dbReference type="SUPFAM" id="SSF57701">
    <property type="entry name" value="Zn2/Cys6 DNA-binding domain"/>
    <property type="match status" value="1"/>
</dbReference>
<dbReference type="Proteomes" id="UP000738349">
    <property type="component" value="Unassembled WGS sequence"/>
</dbReference>
<dbReference type="PROSITE" id="PS00463">
    <property type="entry name" value="ZN2_CY6_FUNGAL_1"/>
    <property type="match status" value="1"/>
</dbReference>
<dbReference type="InterPro" id="IPR036864">
    <property type="entry name" value="Zn2-C6_fun-type_DNA-bd_sf"/>
</dbReference>
<dbReference type="GO" id="GO:0005634">
    <property type="term" value="C:nucleus"/>
    <property type="evidence" value="ECO:0007669"/>
    <property type="project" value="UniProtKB-SubCell"/>
</dbReference>
<feature type="compositionally biased region" description="Polar residues" evidence="4">
    <location>
        <begin position="98"/>
        <end position="118"/>
    </location>
</feature>
<accession>A0A9P9F5S3</accession>
<dbReference type="CDD" id="cd12148">
    <property type="entry name" value="fungal_TF_MHR"/>
    <property type="match status" value="1"/>
</dbReference>
<dbReference type="PANTHER" id="PTHR31001:SF85">
    <property type="entry name" value="ZN(II)2CYS6 TRANSCRIPTION FACTOR (EUROFUNG)"/>
    <property type="match status" value="1"/>
</dbReference>
<dbReference type="CDD" id="cd00067">
    <property type="entry name" value="GAL4"/>
    <property type="match status" value="1"/>
</dbReference>